<sequence>MPADYIRFGEAWFLLLVARCMLVVLPFRRLAPLLGRDITAESIPLMQNGRQAMAAEISTAIRRGCRHAPFRTMCFEKAIAAKLMLRLRRMPSVLFLGVSFEKGGVKTMKAHAWLQYGDSIVTGGDEMQQYHPVGIFYS</sequence>
<dbReference type="InterPro" id="IPR053521">
    <property type="entry name" value="McjB-like"/>
</dbReference>
<evidence type="ECO:0000313" key="2">
    <source>
        <dbReference type="EMBL" id="SJZ87839.1"/>
    </source>
</evidence>
<gene>
    <name evidence="2" type="ORF">SAMN04488132_105212</name>
</gene>
<evidence type="ECO:0000313" key="3">
    <source>
        <dbReference type="Proteomes" id="UP000190888"/>
    </source>
</evidence>
<evidence type="ECO:0000259" key="1">
    <source>
        <dbReference type="Pfam" id="PF13471"/>
    </source>
</evidence>
<name>A0A1T4P8R2_9BACT</name>
<proteinExistence type="predicted"/>
<dbReference type="InterPro" id="IPR032708">
    <property type="entry name" value="McjB_C"/>
</dbReference>
<reference evidence="2 3" key="1">
    <citation type="submission" date="2017-02" db="EMBL/GenBank/DDBJ databases">
        <authorList>
            <person name="Peterson S.W."/>
        </authorList>
    </citation>
    <scope>NUCLEOTIDE SEQUENCE [LARGE SCALE GENOMIC DNA]</scope>
    <source>
        <strain evidence="2 3">DSM 22335</strain>
    </source>
</reference>
<keyword evidence="3" id="KW-1185">Reference proteome</keyword>
<accession>A0A1T4P8R2</accession>
<protein>
    <submittedName>
        <fullName evidence="2">Transglutaminase-like superfamily protein</fullName>
    </submittedName>
</protein>
<dbReference type="Proteomes" id="UP000190888">
    <property type="component" value="Unassembled WGS sequence"/>
</dbReference>
<dbReference type="AlphaFoldDB" id="A0A1T4P8R2"/>
<dbReference type="NCBIfam" id="NF033537">
    <property type="entry name" value="lasso_biosyn_B2"/>
    <property type="match status" value="1"/>
</dbReference>
<feature type="domain" description="Microcin J25-processing protein McjB C-terminal" evidence="1">
    <location>
        <begin position="21"/>
        <end position="133"/>
    </location>
</feature>
<organism evidence="2 3">
    <name type="scientific">Sediminibacterium ginsengisoli</name>
    <dbReference type="NCBI Taxonomy" id="413434"/>
    <lineage>
        <taxon>Bacteria</taxon>
        <taxon>Pseudomonadati</taxon>
        <taxon>Bacteroidota</taxon>
        <taxon>Chitinophagia</taxon>
        <taxon>Chitinophagales</taxon>
        <taxon>Chitinophagaceae</taxon>
        <taxon>Sediminibacterium</taxon>
    </lineage>
</organism>
<dbReference type="EMBL" id="FUWH01000005">
    <property type="protein sequence ID" value="SJZ87839.1"/>
    <property type="molecule type" value="Genomic_DNA"/>
</dbReference>
<dbReference type="STRING" id="413434.SAMN04488132_105212"/>
<dbReference type="Pfam" id="PF13471">
    <property type="entry name" value="Transglut_core3"/>
    <property type="match status" value="1"/>
</dbReference>